<dbReference type="KEGG" id="mng:MNEG_12918"/>
<dbReference type="GeneID" id="25730328"/>
<feature type="domain" description="RNase H type-1" evidence="2">
    <location>
        <begin position="36"/>
        <end position="110"/>
    </location>
</feature>
<dbReference type="GO" id="GO:0003676">
    <property type="term" value="F:nucleic acid binding"/>
    <property type="evidence" value="ECO:0007669"/>
    <property type="project" value="InterPro"/>
</dbReference>
<dbReference type="Proteomes" id="UP000054498">
    <property type="component" value="Unassembled WGS sequence"/>
</dbReference>
<name>A0A0D2KGW8_9CHLO</name>
<evidence type="ECO:0000313" key="3">
    <source>
        <dbReference type="EMBL" id="KIY95043.1"/>
    </source>
</evidence>
<accession>A0A0D2KGW8</accession>
<evidence type="ECO:0000259" key="2">
    <source>
        <dbReference type="PROSITE" id="PS50879"/>
    </source>
</evidence>
<gene>
    <name evidence="3" type="ORF">MNEG_12918</name>
</gene>
<reference evidence="3 4" key="1">
    <citation type="journal article" date="2013" name="BMC Genomics">
        <title>Reconstruction of the lipid metabolism for the microalga Monoraphidium neglectum from its genome sequence reveals characteristics suitable for biofuel production.</title>
        <authorList>
            <person name="Bogen C."/>
            <person name="Al-Dilaimi A."/>
            <person name="Albersmeier A."/>
            <person name="Wichmann J."/>
            <person name="Grundmann M."/>
            <person name="Rupp O."/>
            <person name="Lauersen K.J."/>
            <person name="Blifernez-Klassen O."/>
            <person name="Kalinowski J."/>
            <person name="Goesmann A."/>
            <person name="Mussgnug J.H."/>
            <person name="Kruse O."/>
        </authorList>
    </citation>
    <scope>NUCLEOTIDE SEQUENCE [LARGE SCALE GENOMIC DNA]</scope>
    <source>
        <strain evidence="3 4">SAG 48.87</strain>
    </source>
</reference>
<organism evidence="3 4">
    <name type="scientific">Monoraphidium neglectum</name>
    <dbReference type="NCBI Taxonomy" id="145388"/>
    <lineage>
        <taxon>Eukaryota</taxon>
        <taxon>Viridiplantae</taxon>
        <taxon>Chlorophyta</taxon>
        <taxon>core chlorophytes</taxon>
        <taxon>Chlorophyceae</taxon>
        <taxon>CS clade</taxon>
        <taxon>Sphaeropleales</taxon>
        <taxon>Selenastraceae</taxon>
        <taxon>Monoraphidium</taxon>
    </lineage>
</organism>
<sequence length="110" mass="11566">MRPDYASGGKQRPAHLGEGDIHAPEKTLDPPQPLAYDPDSLVYTDGSVLKDTGEGTSRNRGAEGKTIAMGAGVYIPALLGGGKQQDIAIDPRDPAQPENDTINRAELSAI</sequence>
<dbReference type="RefSeq" id="XP_013894063.1">
    <property type="nucleotide sequence ID" value="XM_014038609.1"/>
</dbReference>
<dbReference type="InterPro" id="IPR002156">
    <property type="entry name" value="RNaseH_domain"/>
</dbReference>
<keyword evidence="4" id="KW-1185">Reference proteome</keyword>
<feature type="region of interest" description="Disordered" evidence="1">
    <location>
        <begin position="84"/>
        <end position="110"/>
    </location>
</feature>
<dbReference type="AlphaFoldDB" id="A0A0D2KGW8"/>
<dbReference type="PROSITE" id="PS50879">
    <property type="entry name" value="RNASE_H_1"/>
    <property type="match status" value="1"/>
</dbReference>
<proteinExistence type="predicted"/>
<protein>
    <recommendedName>
        <fullName evidence="2">RNase H type-1 domain-containing protein</fullName>
    </recommendedName>
</protein>
<feature type="compositionally biased region" description="Basic and acidic residues" evidence="1">
    <location>
        <begin position="15"/>
        <end position="28"/>
    </location>
</feature>
<evidence type="ECO:0000313" key="4">
    <source>
        <dbReference type="Proteomes" id="UP000054498"/>
    </source>
</evidence>
<dbReference type="GO" id="GO:0004523">
    <property type="term" value="F:RNA-DNA hybrid ribonuclease activity"/>
    <property type="evidence" value="ECO:0007669"/>
    <property type="project" value="InterPro"/>
</dbReference>
<evidence type="ECO:0000256" key="1">
    <source>
        <dbReference type="SAM" id="MobiDB-lite"/>
    </source>
</evidence>
<dbReference type="EMBL" id="KK103732">
    <property type="protein sequence ID" value="KIY95043.1"/>
    <property type="molecule type" value="Genomic_DNA"/>
</dbReference>
<feature type="region of interest" description="Disordered" evidence="1">
    <location>
        <begin position="1"/>
        <end position="39"/>
    </location>
</feature>